<gene>
    <name evidence="2" type="ORF">PACLA_8A061249</name>
</gene>
<name>A0A7D9I707_PARCT</name>
<feature type="region of interest" description="Disordered" evidence="1">
    <location>
        <begin position="275"/>
        <end position="303"/>
    </location>
</feature>
<dbReference type="EMBL" id="CACRXK020003556">
    <property type="protein sequence ID" value="CAB3999288.1"/>
    <property type="molecule type" value="Genomic_DNA"/>
</dbReference>
<dbReference type="PANTHER" id="PTHR33198">
    <property type="entry name" value="ANK_REP_REGION DOMAIN-CONTAINING PROTEIN-RELATED"/>
    <property type="match status" value="1"/>
</dbReference>
<comment type="caution">
    <text evidence="2">The sequence shown here is derived from an EMBL/GenBank/DDBJ whole genome shotgun (WGS) entry which is preliminary data.</text>
</comment>
<evidence type="ECO:0000313" key="3">
    <source>
        <dbReference type="Proteomes" id="UP001152795"/>
    </source>
</evidence>
<sequence length="303" mass="34718">MATKINVYSIKRNDGGRAGRASTTAATGCTDHAICNNNSNARILPRCKNRNKPFDKMEQLAVRLRNIYNRKWNNGFKAKTCTLAIYQAGPRVREIFKQIPETGTDTDYNIAKRKLKAYFDPQKNRRYEVYRFRQTTQEHNETLDQFHTRLRTMSETCEFADVEFEIEEQIIIGGNSSKIRKRALRDPTFDLKSIILEGRRDEQSKYQAQQIESKEQTDGEANKLEQKPSNGSISNSSNVICRNCGRAYPHTGACPAKGKTCNNCGKPNHFAAVCRGKQKQTRSPRYSNKKHAQRNLKTLDKEI</sequence>
<protein>
    <submittedName>
        <fullName evidence="2">Transposon Tf2-9 poly</fullName>
    </submittedName>
</protein>
<evidence type="ECO:0000256" key="1">
    <source>
        <dbReference type="SAM" id="MobiDB-lite"/>
    </source>
</evidence>
<organism evidence="2 3">
    <name type="scientific">Paramuricea clavata</name>
    <name type="common">Red gorgonian</name>
    <name type="synonym">Violescent sea-whip</name>
    <dbReference type="NCBI Taxonomy" id="317549"/>
    <lineage>
        <taxon>Eukaryota</taxon>
        <taxon>Metazoa</taxon>
        <taxon>Cnidaria</taxon>
        <taxon>Anthozoa</taxon>
        <taxon>Octocorallia</taxon>
        <taxon>Malacalcyonacea</taxon>
        <taxon>Plexauridae</taxon>
        <taxon>Paramuricea</taxon>
    </lineage>
</organism>
<keyword evidence="3" id="KW-1185">Reference proteome</keyword>
<proteinExistence type="predicted"/>
<feature type="compositionally biased region" description="Basic and acidic residues" evidence="1">
    <location>
        <begin position="212"/>
        <end position="226"/>
    </location>
</feature>
<feature type="compositionally biased region" description="Basic residues" evidence="1">
    <location>
        <begin position="276"/>
        <end position="294"/>
    </location>
</feature>
<feature type="region of interest" description="Disordered" evidence="1">
    <location>
        <begin position="202"/>
        <end position="234"/>
    </location>
</feature>
<evidence type="ECO:0000313" key="2">
    <source>
        <dbReference type="EMBL" id="CAB3999288.1"/>
    </source>
</evidence>
<dbReference type="Proteomes" id="UP001152795">
    <property type="component" value="Unassembled WGS sequence"/>
</dbReference>
<dbReference type="AlphaFoldDB" id="A0A7D9I707"/>
<accession>A0A7D9I707</accession>
<reference evidence="2" key="1">
    <citation type="submission" date="2020-04" db="EMBL/GenBank/DDBJ databases">
        <authorList>
            <person name="Alioto T."/>
            <person name="Alioto T."/>
            <person name="Gomez Garrido J."/>
        </authorList>
    </citation>
    <scope>NUCLEOTIDE SEQUENCE</scope>
    <source>
        <strain evidence="2">A484AB</strain>
    </source>
</reference>
<dbReference type="Gene3D" id="4.10.60.10">
    <property type="entry name" value="Zinc finger, CCHC-type"/>
    <property type="match status" value="1"/>
</dbReference>
<dbReference type="PANTHER" id="PTHR33198:SF20">
    <property type="entry name" value="RETROTRANSPOSON GAG DOMAIN-CONTAINING PROTEIN"/>
    <property type="match status" value="1"/>
</dbReference>